<feature type="transmembrane region" description="Helical" evidence="2">
    <location>
        <begin position="12"/>
        <end position="31"/>
    </location>
</feature>
<dbReference type="GO" id="GO:0009234">
    <property type="term" value="P:menaquinone biosynthetic process"/>
    <property type="evidence" value="ECO:0007669"/>
    <property type="project" value="TreeGrafter"/>
</dbReference>
<keyword evidence="2" id="KW-0812">Transmembrane</keyword>
<evidence type="ECO:0000256" key="1">
    <source>
        <dbReference type="ARBA" id="ARBA00022679"/>
    </source>
</evidence>
<dbReference type="Proteomes" id="UP000286097">
    <property type="component" value="Unassembled WGS sequence"/>
</dbReference>
<dbReference type="GO" id="GO:0042371">
    <property type="term" value="P:vitamin K biosynthetic process"/>
    <property type="evidence" value="ECO:0007669"/>
    <property type="project" value="TreeGrafter"/>
</dbReference>
<dbReference type="InterPro" id="IPR026046">
    <property type="entry name" value="UBIAD1"/>
</dbReference>
<organism evidence="3 4">
    <name type="scientific">Peronospora effusa</name>
    <dbReference type="NCBI Taxonomy" id="542832"/>
    <lineage>
        <taxon>Eukaryota</taxon>
        <taxon>Sar</taxon>
        <taxon>Stramenopiles</taxon>
        <taxon>Oomycota</taxon>
        <taxon>Peronosporomycetes</taxon>
        <taxon>Peronosporales</taxon>
        <taxon>Peronosporaceae</taxon>
        <taxon>Peronospora</taxon>
    </lineage>
</organism>
<accession>A0A3R8CQF3</accession>
<proteinExistence type="predicted"/>
<feature type="transmembrane region" description="Helical" evidence="2">
    <location>
        <begin position="277"/>
        <end position="296"/>
    </location>
</feature>
<dbReference type="OrthoDB" id="166600at2759"/>
<sequence length="297" mass="32711">MEYAKSVRSALRPQTLFVSAYPVLIAVSLLYKSHDISCFQMDMFVILGCALLTQSMGNLSAVYSNFQRTLQPKEPGASDVKIVLNLLSLTQVRRWSYLLYGLQLTLLGLTHVICDKSIGLTGGMMLLATLTLVYCRRGEEPLPIVGLREAVVAWAAGPVAMCGTAFYLVGEVPWAIVLYAYIVMLFTWAYLLLESARDAPFARSMGRSDTSLALILGFQYCFQGFLLLMVSLYGLVLVVGIAMGHLGNFLLLLTIPKLKDISEDFRLERLSLLPEQFARLAAFLGFGLIVSILAGLT</sequence>
<evidence type="ECO:0000313" key="4">
    <source>
        <dbReference type="Proteomes" id="UP000286097"/>
    </source>
</evidence>
<evidence type="ECO:0000313" key="3">
    <source>
        <dbReference type="EMBL" id="RQM12108.1"/>
    </source>
</evidence>
<keyword evidence="2" id="KW-0472">Membrane</keyword>
<dbReference type="EMBL" id="QKXF01000361">
    <property type="protein sequence ID" value="RQM12108.1"/>
    <property type="molecule type" value="Genomic_DNA"/>
</dbReference>
<dbReference type="PANTHER" id="PTHR13929:SF0">
    <property type="entry name" value="UBIA PRENYLTRANSFERASE DOMAIN-CONTAINING PROTEIN 1"/>
    <property type="match status" value="1"/>
</dbReference>
<comment type="caution">
    <text evidence="3">The sequence shown here is derived from an EMBL/GenBank/DDBJ whole genome shotgun (WGS) entry which is preliminary data.</text>
</comment>
<protein>
    <recommendedName>
        <fullName evidence="5">Prenyltransferase</fullName>
    </recommendedName>
</protein>
<evidence type="ECO:0000256" key="2">
    <source>
        <dbReference type="SAM" id="Phobius"/>
    </source>
</evidence>
<gene>
    <name evidence="3" type="ORF">DD237_008142</name>
</gene>
<dbReference type="PANTHER" id="PTHR13929">
    <property type="entry name" value="1,4-DIHYDROXY-2-NAPHTHOATE OCTAPRENYLTRANSFERASE"/>
    <property type="match status" value="1"/>
</dbReference>
<dbReference type="VEuPathDB" id="FungiDB:DD237_008142"/>
<evidence type="ECO:0008006" key="5">
    <source>
        <dbReference type="Google" id="ProtNLM"/>
    </source>
</evidence>
<dbReference type="GO" id="GO:0004659">
    <property type="term" value="F:prenyltransferase activity"/>
    <property type="evidence" value="ECO:0007669"/>
    <property type="project" value="InterPro"/>
</dbReference>
<feature type="transmembrane region" description="Helical" evidence="2">
    <location>
        <begin position="118"/>
        <end position="135"/>
    </location>
</feature>
<feature type="transmembrane region" description="Helical" evidence="2">
    <location>
        <begin position="174"/>
        <end position="192"/>
    </location>
</feature>
<dbReference type="AlphaFoldDB" id="A0A3R8CQF3"/>
<feature type="transmembrane region" description="Helical" evidence="2">
    <location>
        <begin position="147"/>
        <end position="168"/>
    </location>
</feature>
<keyword evidence="1" id="KW-0808">Transferase</keyword>
<keyword evidence="2" id="KW-1133">Transmembrane helix</keyword>
<name>A0A3R8CQF3_9STRA</name>
<feature type="transmembrane region" description="Helical" evidence="2">
    <location>
        <begin position="43"/>
        <end position="63"/>
    </location>
</feature>
<feature type="transmembrane region" description="Helical" evidence="2">
    <location>
        <begin position="95"/>
        <end position="112"/>
    </location>
</feature>
<reference evidence="3 4" key="1">
    <citation type="submission" date="2018-06" db="EMBL/GenBank/DDBJ databases">
        <title>Comparative genomics of downy mildews reveals potential adaptations to biotrophy.</title>
        <authorList>
            <person name="Fletcher K."/>
            <person name="Klosterman S.J."/>
            <person name="Derevnina L."/>
            <person name="Martin F."/>
            <person name="Koike S."/>
            <person name="Reyes Chin-Wo S."/>
            <person name="Mou B."/>
            <person name="Michelmore R."/>
        </authorList>
    </citation>
    <scope>NUCLEOTIDE SEQUENCE [LARGE SCALE GENOMIC DNA]</scope>
    <source>
        <strain evidence="3 4">R13</strain>
    </source>
</reference>